<dbReference type="AlphaFoldDB" id="A0A0M4RBU0"/>
<dbReference type="CDD" id="cd07377">
    <property type="entry name" value="WHTH_GntR"/>
    <property type="match status" value="1"/>
</dbReference>
<organism evidence="5 6">
    <name type="scientific">Arthrobacter alpinus</name>
    <dbReference type="NCBI Taxonomy" id="656366"/>
    <lineage>
        <taxon>Bacteria</taxon>
        <taxon>Bacillati</taxon>
        <taxon>Actinomycetota</taxon>
        <taxon>Actinomycetes</taxon>
        <taxon>Micrococcales</taxon>
        <taxon>Micrococcaceae</taxon>
        <taxon>Arthrobacter</taxon>
    </lineage>
</organism>
<dbReference type="PRINTS" id="PR00035">
    <property type="entry name" value="HTHGNTR"/>
</dbReference>
<dbReference type="InterPro" id="IPR036388">
    <property type="entry name" value="WH-like_DNA-bd_sf"/>
</dbReference>
<evidence type="ECO:0000259" key="4">
    <source>
        <dbReference type="PROSITE" id="PS50949"/>
    </source>
</evidence>
<protein>
    <submittedName>
        <fullName evidence="5">GntR family transcriptional regulator</fullName>
    </submittedName>
</protein>
<dbReference type="Pfam" id="PF07729">
    <property type="entry name" value="FCD"/>
    <property type="match status" value="1"/>
</dbReference>
<dbReference type="Gene3D" id="1.10.10.10">
    <property type="entry name" value="Winged helix-like DNA-binding domain superfamily/Winged helix DNA-binding domain"/>
    <property type="match status" value="1"/>
</dbReference>
<dbReference type="InterPro" id="IPR000524">
    <property type="entry name" value="Tscrpt_reg_HTH_GntR"/>
</dbReference>
<sequence length="243" mass="26080">MSAVETAMQGLRSKIASGELAPGQKCPPEGELSAQLGVSRSSLREAIRAMSALGVMEARHGSGTYVSSLEPAEILKGFALLVDLFPFDSVLELFEIRRALESHAAAGAAAKCTPELLAELDDLTAKMEATEDSADISDLDARFHEAICTAGGNSTLTGLMGLFRSRGRHFNIFDSVEGATVRQVSNKGHRDILEAIRNRDPASAATATAAHIAQSEYWLKKFRPAPQVLPQVHPQNQPQEDVD</sequence>
<proteinExistence type="predicted"/>
<dbReference type="PATRIC" id="fig|656366.3.peg.2097"/>
<dbReference type="PANTHER" id="PTHR43537:SF5">
    <property type="entry name" value="UXU OPERON TRANSCRIPTIONAL REGULATOR"/>
    <property type="match status" value="1"/>
</dbReference>
<keyword evidence="2" id="KW-0238">DNA-binding</keyword>
<dbReference type="KEGG" id="aaq:AOC05_09690"/>
<dbReference type="PROSITE" id="PS50949">
    <property type="entry name" value="HTH_GNTR"/>
    <property type="match status" value="1"/>
</dbReference>
<dbReference type="InterPro" id="IPR011711">
    <property type="entry name" value="GntR_C"/>
</dbReference>
<gene>
    <name evidence="5" type="ORF">AOC05_09690</name>
</gene>
<keyword evidence="6" id="KW-1185">Reference proteome</keyword>
<dbReference type="SMART" id="SM00895">
    <property type="entry name" value="FCD"/>
    <property type="match status" value="1"/>
</dbReference>
<dbReference type="SMART" id="SM00345">
    <property type="entry name" value="HTH_GNTR"/>
    <property type="match status" value="1"/>
</dbReference>
<evidence type="ECO:0000256" key="1">
    <source>
        <dbReference type="ARBA" id="ARBA00023015"/>
    </source>
</evidence>
<keyword evidence="3" id="KW-0804">Transcription</keyword>
<dbReference type="PANTHER" id="PTHR43537">
    <property type="entry name" value="TRANSCRIPTIONAL REGULATOR, GNTR FAMILY"/>
    <property type="match status" value="1"/>
</dbReference>
<dbReference type="Gene3D" id="1.20.120.530">
    <property type="entry name" value="GntR ligand-binding domain-like"/>
    <property type="match status" value="1"/>
</dbReference>
<dbReference type="RefSeq" id="WP_062007041.1">
    <property type="nucleotide sequence ID" value="NZ_CP012677.1"/>
</dbReference>
<dbReference type="Proteomes" id="UP000062833">
    <property type="component" value="Chromosome"/>
</dbReference>
<evidence type="ECO:0000313" key="5">
    <source>
        <dbReference type="EMBL" id="ALE92518.1"/>
    </source>
</evidence>
<dbReference type="GO" id="GO:0003677">
    <property type="term" value="F:DNA binding"/>
    <property type="evidence" value="ECO:0007669"/>
    <property type="project" value="UniProtKB-KW"/>
</dbReference>
<evidence type="ECO:0000313" key="6">
    <source>
        <dbReference type="Proteomes" id="UP000062833"/>
    </source>
</evidence>
<evidence type="ECO:0000256" key="2">
    <source>
        <dbReference type="ARBA" id="ARBA00023125"/>
    </source>
</evidence>
<dbReference type="InterPro" id="IPR036390">
    <property type="entry name" value="WH_DNA-bd_sf"/>
</dbReference>
<dbReference type="Pfam" id="PF00392">
    <property type="entry name" value="GntR"/>
    <property type="match status" value="1"/>
</dbReference>
<feature type="domain" description="HTH gntR-type" evidence="4">
    <location>
        <begin position="1"/>
        <end position="69"/>
    </location>
</feature>
<dbReference type="GO" id="GO:0003700">
    <property type="term" value="F:DNA-binding transcription factor activity"/>
    <property type="evidence" value="ECO:0007669"/>
    <property type="project" value="InterPro"/>
</dbReference>
<evidence type="ECO:0000256" key="3">
    <source>
        <dbReference type="ARBA" id="ARBA00023163"/>
    </source>
</evidence>
<name>A0A0M4RBU0_9MICC</name>
<dbReference type="SUPFAM" id="SSF48008">
    <property type="entry name" value="GntR ligand-binding domain-like"/>
    <property type="match status" value="1"/>
</dbReference>
<reference evidence="6" key="1">
    <citation type="submission" date="2015-09" db="EMBL/GenBank/DDBJ databases">
        <title>Complete genome of Arthrobacter alpinus strain R3.8.</title>
        <authorList>
            <person name="See-Too W.S."/>
            <person name="Chan K.G."/>
        </authorList>
    </citation>
    <scope>NUCLEOTIDE SEQUENCE [LARGE SCALE GENOMIC DNA]</scope>
    <source>
        <strain evidence="6">R3.8</strain>
    </source>
</reference>
<dbReference type="SUPFAM" id="SSF46785">
    <property type="entry name" value="Winged helix' DNA-binding domain"/>
    <property type="match status" value="1"/>
</dbReference>
<keyword evidence="1" id="KW-0805">Transcription regulation</keyword>
<dbReference type="EMBL" id="CP012677">
    <property type="protein sequence ID" value="ALE92518.1"/>
    <property type="molecule type" value="Genomic_DNA"/>
</dbReference>
<accession>A0A0M4RBU0</accession>
<dbReference type="InterPro" id="IPR008920">
    <property type="entry name" value="TF_FadR/GntR_C"/>
</dbReference>